<dbReference type="InterPro" id="IPR025614">
    <property type="entry name" value="Cell_morpho_N"/>
</dbReference>
<evidence type="ECO:0000313" key="6">
    <source>
        <dbReference type="Proteomes" id="UP000219338"/>
    </source>
</evidence>
<dbReference type="GO" id="GO:0005938">
    <property type="term" value="C:cell cortex"/>
    <property type="evidence" value="ECO:0007669"/>
    <property type="project" value="TreeGrafter"/>
</dbReference>
<organism evidence="5 6">
    <name type="scientific">Armillaria ostoyae</name>
    <name type="common">Armillaria root rot fungus</name>
    <dbReference type="NCBI Taxonomy" id="47428"/>
    <lineage>
        <taxon>Eukaryota</taxon>
        <taxon>Fungi</taxon>
        <taxon>Dikarya</taxon>
        <taxon>Basidiomycota</taxon>
        <taxon>Agaricomycotina</taxon>
        <taxon>Agaricomycetes</taxon>
        <taxon>Agaricomycetidae</taxon>
        <taxon>Agaricales</taxon>
        <taxon>Marasmiineae</taxon>
        <taxon>Physalacriaceae</taxon>
        <taxon>Armillaria</taxon>
    </lineage>
</organism>
<dbReference type="OMA" id="MRADTMK"/>
<evidence type="ECO:0000259" key="3">
    <source>
        <dbReference type="Pfam" id="PF14225"/>
    </source>
</evidence>
<dbReference type="Pfam" id="PF14225">
    <property type="entry name" value="MOR2-PAG1_C"/>
    <property type="match status" value="1"/>
</dbReference>
<dbReference type="Pfam" id="PF14222">
    <property type="entry name" value="MOR2-PAG1_N"/>
    <property type="match status" value="1"/>
</dbReference>
<feature type="compositionally biased region" description="Polar residues" evidence="1">
    <location>
        <begin position="48"/>
        <end position="57"/>
    </location>
</feature>
<keyword evidence="6" id="KW-1185">Reference proteome</keyword>
<feature type="domain" description="Cell morphogenesis protein N-terminal" evidence="2">
    <location>
        <begin position="372"/>
        <end position="937"/>
    </location>
</feature>
<feature type="region of interest" description="Disordered" evidence="1">
    <location>
        <begin position="1"/>
        <end position="23"/>
    </location>
</feature>
<dbReference type="Pfam" id="PF14228">
    <property type="entry name" value="MOR2-PAG1_mid"/>
    <property type="match status" value="1"/>
</dbReference>
<sequence length="2430" mass="270660">MSEGIQITIPDFEDDDYNSSTIPFGRSAGNQFGFGGGFGASTNGSGQDSPTLMTPTADNRSYFSAHARGDSVTSVDSTSSVTARYPNRSQTSFVHSSHSSIAASNSSSFPKKSSFASLRNAFKSGKNTELPPVPSLDYQPNFVLKNAFNRSTSSLNNVSPMPTSAKGIPPAMSPQFGRPATPASAEPRYMRGLPSTRSKSHSYAKSYHSQSGSIFHISDTGSDGHGQFSSSPPPLPRFPNGMVRSETPDFEEDKVVMDPKTPSDFALHAVFIRFASLAEGKIDTFLRQILEQEPLLTLFMGPGVDLAFDGILNSLGKIAQKHAKPVVDSVMRWRKSQVENVGSDIIRFHMAQSPPGAVRTVRTTDVPNLLNERKSLAAIYIMCRALIAVLQSLPKDGLGEALGYSLEKTTFEQFKKPDLKLLLQSANHRTNAELYATMLGHLANVRANVLFTKRFVSITDRFLSELGPVAQGQVTKDDMKFENLVRGIKHVQLKVWPPEAFEEGAEFLESFAKSFAHAHGFKLKSAFAETLVQILHPIGKTAQAETNNPMWAKAIEIIYPKAREMMSKPRYWNVAFPLVITSLCVAPESYFRKHWVSCFELSLSKLKEKSLRVPVMNGVIRLMWTYLYRCQDSASTTTSRLDNLLKHFFPPNRLTIFPPQDDGVDPLIYITHFVLSRHFDYGRDLCFELLQESAINSTNLAGGNVANVLASERMTVAIQAIILSFRLIETEASAPSWPSSSDFFSPVPTEDYCLSSEWLPTSVLSRPALQDIFDRLGSVLVIVAKFCSNAVGSFSVLDDQWVYTMSASYEEPHNLVVKRHPEGVRVAYPNLLQPQISTLAACFQTWPRFLHSSISIPDAVDMLLRGVIHIEPILTDIASEAVRRFMADPVQALVVLARYNTFLFNPPRSLQDGIGNKLLVESVQLLSLWEEIVEKWIIDLMQAPRESYIKEEKLIWARCHELEAGVMFLLTHEAIGIHDTGAKIARLLSQLSQKLWPESSTHPDGLMYYISLLCKSADNSYFTGYDEFLDEVDIDRLRQWRESKRTDKLLRVAEGKTDKDRKLWRFIYSTFMHTCADNAGPTLATFRDTVVFAASRYHSTVSHLAGLTGINTRVAVGQSRLPDGFRKVKDNKAVIDQWYLWVKILSSTATLPESSRPALTQLGREHSRAPSDVSFERERLTTTRGLFRYLTPFLDSEYVAFRDAAVLCISSFPSSAYPQLLEDLSLLVGRQVYDDPRGKAGIAAAIEQNMGILAARSPNDTKIGVVFGDRSRRQERLHAAVARIYYLTAHYLPRQRSTGRQAALANVLKFVRNTQAFLGAPENRDSHTFHRLRTYFCGIVEKVFDGLSTLEGSDRFIPGNTHLALYRLCEEWCSLGPQPETLRQRLASMQRAAASDPQSEDGNPVEAFKKESELLSYAAIGALASLCPKAFSPPGVSSGSPLERSTSENLKPLTAAAVLDRLSSILASEHVPSQDRGKRALKALLLANPKESALLAESVKRAVIGADDSEACSSRFFQVIVDMIHDTDAHGFTFAQIVCLGLSNLCHQRIEYRRQAFSILEAIHRQTSDLLSMSQLEATVESSAFAMYTHAHALVSEFLAGAHPEEALNILSELGAWLPSMPESSSTVILLLLQSLEFWISNIPLMTDDKIGLREHGHSALYHLLCLTLRYAKSHTEQVMALWSKLVEPPHEANGHATVRFLVEQSHKVGSIVFVNCAANIVACICQTAIGRAIYEDLCTVIEPVRVIPTIDHKLAFPTAGDMELWSDLDALFADRQPRLSLGGAQFAWLFLADVALQRCWELRPQLPVLLHSILIHIDHRTPFVRHRAQYMLFQILRSWAPGYDELQDRPPNGTRAAIKKTVKDIEAEAPTKYWREDETSQECEPKMKWLCDRVLYILQPLCPGIREAWGTLALEWSTQCAFRHLAFRSLQTFRALMPRTSIGDLANLLGRLSLTIASPEDGVQSFASEILLTFNALAAHENFNVSLFPQMFWCACAALSTTLEKEFSNALCFVSTLLTRVDLDDPSISELFLNHRPKDWIGSSGLQPALLAGLRSSVTSTKTMKILQTMAVFKDGTLIDPTEGRVRDLYTVSLPWFLHAMSSDKGLIDEDLSRFAENIGELAKQEGRQSIGKIMSSFAKGHFRTRDDFLRQSVSSLREHYGATSWTQIVTLLLGLALNQERWLRIHAMQIVKVLFQQTRSPVERLGSEMLMPLLRLLETDLAPQALDVLEEPMTMSGGLAAKHVLRMSMHARNLMKEDQSAAIVFGAPEDSGWCVAQADTVRETCRANMMGVFDTCSMPSRPSRIDFQPEEVEALVTRKPTEEDLGGLVQNLHDLTTFFQDEPSRPAPVSVPNRKLEARVAAILAKSTAPEAISDVPPTPFVDVFRVSAMEGSDDDSNEFSDSDDEADAFIFDSHSVFHSVPNGSRYH</sequence>
<reference evidence="6" key="1">
    <citation type="journal article" date="2017" name="Nat. Ecol. Evol.">
        <title>Genome expansion and lineage-specific genetic innovations in the forest pathogenic fungi Armillaria.</title>
        <authorList>
            <person name="Sipos G."/>
            <person name="Prasanna A.N."/>
            <person name="Walter M.C."/>
            <person name="O'Connor E."/>
            <person name="Balint B."/>
            <person name="Krizsan K."/>
            <person name="Kiss B."/>
            <person name="Hess J."/>
            <person name="Varga T."/>
            <person name="Slot J."/>
            <person name="Riley R."/>
            <person name="Boka B."/>
            <person name="Rigling D."/>
            <person name="Barry K."/>
            <person name="Lee J."/>
            <person name="Mihaltcheva S."/>
            <person name="LaButti K."/>
            <person name="Lipzen A."/>
            <person name="Waldron R."/>
            <person name="Moloney N.M."/>
            <person name="Sperisen C."/>
            <person name="Kredics L."/>
            <person name="Vagvoelgyi C."/>
            <person name="Patrignani A."/>
            <person name="Fitzpatrick D."/>
            <person name="Nagy I."/>
            <person name="Doyle S."/>
            <person name="Anderson J.B."/>
            <person name="Grigoriev I.V."/>
            <person name="Gueldener U."/>
            <person name="Muensterkoetter M."/>
            <person name="Nagy L.G."/>
        </authorList>
    </citation>
    <scope>NUCLEOTIDE SEQUENCE [LARGE SCALE GENOMIC DNA]</scope>
    <source>
        <strain evidence="6">C18/9</strain>
    </source>
</reference>
<dbReference type="GO" id="GO:0030427">
    <property type="term" value="C:site of polarized growth"/>
    <property type="evidence" value="ECO:0007669"/>
    <property type="project" value="TreeGrafter"/>
</dbReference>
<dbReference type="PANTHER" id="PTHR12295:SF30">
    <property type="entry name" value="PROTEIN FURRY"/>
    <property type="match status" value="1"/>
</dbReference>
<dbReference type="Proteomes" id="UP000219338">
    <property type="component" value="Unassembled WGS sequence"/>
</dbReference>
<dbReference type="STRING" id="47428.A0A284RVY3"/>
<accession>A0A284RVY3</accession>
<dbReference type="PANTHER" id="PTHR12295">
    <property type="entry name" value="FURRY-RELATED"/>
    <property type="match status" value="1"/>
</dbReference>
<dbReference type="GO" id="GO:0000902">
    <property type="term" value="P:cell morphogenesis"/>
    <property type="evidence" value="ECO:0007669"/>
    <property type="project" value="InterPro"/>
</dbReference>
<dbReference type="EMBL" id="FUEG01000018">
    <property type="protein sequence ID" value="SJL12906.1"/>
    <property type="molecule type" value="Genomic_DNA"/>
</dbReference>
<dbReference type="InterPro" id="IPR016024">
    <property type="entry name" value="ARM-type_fold"/>
</dbReference>
<dbReference type="InterPro" id="IPR029473">
    <property type="entry name" value="MOR2-PAG1_mid"/>
</dbReference>
<feature type="domain" description="Cell morphogenesis protein C-terminal" evidence="3">
    <location>
        <begin position="1990"/>
        <end position="2239"/>
    </location>
</feature>
<evidence type="ECO:0000259" key="4">
    <source>
        <dbReference type="Pfam" id="PF14228"/>
    </source>
</evidence>
<dbReference type="OrthoDB" id="6287725at2759"/>
<evidence type="ECO:0000259" key="2">
    <source>
        <dbReference type="Pfam" id="PF14222"/>
    </source>
</evidence>
<dbReference type="InterPro" id="IPR025481">
    <property type="entry name" value="Cell_Morphogen_C"/>
</dbReference>
<feature type="domain" description="Cell morphogenesis central region" evidence="4">
    <location>
        <begin position="1780"/>
        <end position="1960"/>
    </location>
</feature>
<name>A0A284RVY3_ARMOS</name>
<feature type="region of interest" description="Disordered" evidence="1">
    <location>
        <begin position="35"/>
        <end position="57"/>
    </location>
</feature>
<evidence type="ECO:0000313" key="5">
    <source>
        <dbReference type="EMBL" id="SJL12906.1"/>
    </source>
</evidence>
<proteinExistence type="predicted"/>
<protein>
    <recommendedName>
        <fullName evidence="7">TAO3-Transcriptional Activator of OCH1</fullName>
    </recommendedName>
</protein>
<dbReference type="InterPro" id="IPR039867">
    <property type="entry name" value="Furry/Tao3/Mor2"/>
</dbReference>
<gene>
    <name evidence="5" type="ORF">ARMOST_16339</name>
</gene>
<dbReference type="SUPFAM" id="SSF48371">
    <property type="entry name" value="ARM repeat"/>
    <property type="match status" value="1"/>
</dbReference>
<evidence type="ECO:0008006" key="7">
    <source>
        <dbReference type="Google" id="ProtNLM"/>
    </source>
</evidence>
<evidence type="ECO:0000256" key="1">
    <source>
        <dbReference type="SAM" id="MobiDB-lite"/>
    </source>
</evidence>